<evidence type="ECO:0000256" key="1">
    <source>
        <dbReference type="SAM" id="MobiDB-lite"/>
    </source>
</evidence>
<protein>
    <submittedName>
        <fullName evidence="2">Uncharacterized protein</fullName>
    </submittedName>
</protein>
<evidence type="ECO:0000313" key="2">
    <source>
        <dbReference type="EMBL" id="GBP01053.1"/>
    </source>
</evidence>
<dbReference type="AlphaFoldDB" id="A0A4C1SFW2"/>
<dbReference type="EMBL" id="BGZK01000007">
    <property type="protein sequence ID" value="GBP01053.1"/>
    <property type="molecule type" value="Genomic_DNA"/>
</dbReference>
<reference evidence="2 3" key="1">
    <citation type="journal article" date="2019" name="Commun. Biol.">
        <title>The bagworm genome reveals a unique fibroin gene that provides high tensile strength.</title>
        <authorList>
            <person name="Kono N."/>
            <person name="Nakamura H."/>
            <person name="Ohtoshi R."/>
            <person name="Tomita M."/>
            <person name="Numata K."/>
            <person name="Arakawa K."/>
        </authorList>
    </citation>
    <scope>NUCLEOTIDE SEQUENCE [LARGE SCALE GENOMIC DNA]</scope>
</reference>
<dbReference type="Proteomes" id="UP000299102">
    <property type="component" value="Unassembled WGS sequence"/>
</dbReference>
<gene>
    <name evidence="2" type="ORF">EVAR_2319_1</name>
</gene>
<name>A0A4C1SFW2_EUMVA</name>
<feature type="compositionally biased region" description="Polar residues" evidence="1">
    <location>
        <begin position="46"/>
        <end position="59"/>
    </location>
</feature>
<organism evidence="2 3">
    <name type="scientific">Eumeta variegata</name>
    <name type="common">Bagworm moth</name>
    <name type="synonym">Eumeta japonica</name>
    <dbReference type="NCBI Taxonomy" id="151549"/>
    <lineage>
        <taxon>Eukaryota</taxon>
        <taxon>Metazoa</taxon>
        <taxon>Ecdysozoa</taxon>
        <taxon>Arthropoda</taxon>
        <taxon>Hexapoda</taxon>
        <taxon>Insecta</taxon>
        <taxon>Pterygota</taxon>
        <taxon>Neoptera</taxon>
        <taxon>Endopterygota</taxon>
        <taxon>Lepidoptera</taxon>
        <taxon>Glossata</taxon>
        <taxon>Ditrysia</taxon>
        <taxon>Tineoidea</taxon>
        <taxon>Psychidae</taxon>
        <taxon>Oiketicinae</taxon>
        <taxon>Eumeta</taxon>
    </lineage>
</organism>
<feature type="compositionally biased region" description="Basic and acidic residues" evidence="1">
    <location>
        <begin position="25"/>
        <end position="45"/>
    </location>
</feature>
<keyword evidence="3" id="KW-1185">Reference proteome</keyword>
<feature type="region of interest" description="Disordered" evidence="1">
    <location>
        <begin position="15"/>
        <end position="96"/>
    </location>
</feature>
<dbReference type="OrthoDB" id="2186662at2759"/>
<sequence length="126" mass="14041">MRGTRTCYRSARALATSSVQYSNARGREKERYTKAESRRDIKSDPRTPTLQSDSRSSNRPLPLSEVFHSLTSAPPHRRLPPSAAADTTPDARTDSADIPLEFHSTPAAIENRFWLFTRVSGAPAVR</sequence>
<accession>A0A4C1SFW2</accession>
<comment type="caution">
    <text evidence="2">The sequence shown here is derived from an EMBL/GenBank/DDBJ whole genome shotgun (WGS) entry which is preliminary data.</text>
</comment>
<evidence type="ECO:0000313" key="3">
    <source>
        <dbReference type="Proteomes" id="UP000299102"/>
    </source>
</evidence>
<proteinExistence type="predicted"/>